<organism evidence="1 2">
    <name type="scientific">Tegillarca granosa</name>
    <name type="common">Malaysian cockle</name>
    <name type="synonym">Anadara granosa</name>
    <dbReference type="NCBI Taxonomy" id="220873"/>
    <lineage>
        <taxon>Eukaryota</taxon>
        <taxon>Metazoa</taxon>
        <taxon>Spiralia</taxon>
        <taxon>Lophotrochozoa</taxon>
        <taxon>Mollusca</taxon>
        <taxon>Bivalvia</taxon>
        <taxon>Autobranchia</taxon>
        <taxon>Pteriomorphia</taxon>
        <taxon>Arcoida</taxon>
        <taxon>Arcoidea</taxon>
        <taxon>Arcidae</taxon>
        <taxon>Tegillarca</taxon>
    </lineage>
</organism>
<evidence type="ECO:0000313" key="2">
    <source>
        <dbReference type="Proteomes" id="UP001217089"/>
    </source>
</evidence>
<gene>
    <name evidence="1" type="ORF">KUTeg_008011</name>
</gene>
<reference evidence="1 2" key="1">
    <citation type="submission" date="2022-12" db="EMBL/GenBank/DDBJ databases">
        <title>Chromosome-level genome of Tegillarca granosa.</title>
        <authorList>
            <person name="Kim J."/>
        </authorList>
    </citation>
    <scope>NUCLEOTIDE SEQUENCE [LARGE SCALE GENOMIC DNA]</scope>
    <source>
        <strain evidence="1">Teg-2019</strain>
        <tissue evidence="1">Adductor muscle</tissue>
    </source>
</reference>
<keyword evidence="2" id="KW-1185">Reference proteome</keyword>
<accession>A0ABQ9FEY5</accession>
<name>A0ABQ9FEY5_TEGGR</name>
<dbReference type="PANTHER" id="PTHR14330">
    <property type="entry name" value="A-KINASE-INTERACTING PROTEIN 1"/>
    <property type="match status" value="1"/>
</dbReference>
<comment type="caution">
    <text evidence="1">The sequence shown here is derived from an EMBL/GenBank/DDBJ whole genome shotgun (WGS) entry which is preliminary data.</text>
</comment>
<dbReference type="InterPro" id="IPR033214">
    <property type="entry name" value="AKIP1"/>
</dbReference>
<dbReference type="PANTHER" id="PTHR14330:SF2">
    <property type="entry name" value="A-KINASE-INTERACTING PROTEIN 1"/>
    <property type="match status" value="1"/>
</dbReference>
<dbReference type="Proteomes" id="UP001217089">
    <property type="component" value="Unassembled WGS sequence"/>
</dbReference>
<evidence type="ECO:0000313" key="1">
    <source>
        <dbReference type="EMBL" id="KAJ8315861.1"/>
    </source>
</evidence>
<dbReference type="EMBL" id="JARBDR010000337">
    <property type="protein sequence ID" value="KAJ8315861.1"/>
    <property type="molecule type" value="Genomic_DNA"/>
</dbReference>
<sequence>METKMTEKEHIGDVWAFNTLNRAVKTGQNVYERALSRKIQWPSPKKYEQSPVQDAMVYTSIDDAFGTVMQFMSQTTRQCNRYYGTNPGSINKECDKQHCNRFHTPKYTAVQHKNPLQRSEDVHIVVQPGNYAVTAGDWGTQQQQTHVVRLDQGQTVDLDFCV</sequence>
<protein>
    <recommendedName>
        <fullName evidence="3">A-kinase-interacting protein 1</fullName>
    </recommendedName>
</protein>
<proteinExistence type="predicted"/>
<evidence type="ECO:0008006" key="3">
    <source>
        <dbReference type="Google" id="ProtNLM"/>
    </source>
</evidence>